<accession>A0A952KKF7</accession>
<proteinExistence type="predicted"/>
<evidence type="ECO:0000313" key="1">
    <source>
        <dbReference type="EMBL" id="MBW8725634.1"/>
    </source>
</evidence>
<dbReference type="AlphaFoldDB" id="A0A952KKF7"/>
<sequence>MTILQDGRPIGHATATEPGELWVPLTVQPVVGGTVTASQKTDGGTSSPSLSSVSVVDIPDPLPTPVIASELNTCMADVLVGALVPGATLRARISGLDVATTKVTADFSGLGLDPMQPIPANTGLDVWQEATIGGVLRKSAEAHSVPIAQFRLPDGEQSLPPPQIATPLQACQTSILFAEVAGGATTRVDNEGQWIEWFNPASSFTGYGGRPLRPGELTARQQMPRCRLESGVAIFRVDPPADPPAPVVQHDLCPSVLRLSISNLVPGGILLLSREVKQANGSHVSIIGEAGIAYPQQSIDLPSDFQGTDPRGPVSVIVQQQLCASPPSPPCRVRLAEPGGPFPAPEIIPEVFDCVRVLRLRGAHPGSLIQASDTSSGAPISEAVVVAAPDFPLFLWFPVVAGQRVRVTQAGCNADGASDATVLPLPDPLPWLEFSAPVRPGAKHVRLRSVLPGARVHLVIDNTFGPGVECLSEDPWVPVWGAPLKERQRLMAIQVLCDRSSSPQGAVAEVTRGRMKLSVDPNKVTGGQTTQVTVKAVDAETGDDVVGQVFLNGNHAAITGTPFAVSPAVGSASLSGMVKEPTGYFDEPFSIAVAESTWTLFLTIAPATPKLDVIPYLLRQVSWTVTPSWAPQFAKTVTGVNSGANISGTASLPVPTGPNKTVTVTSSVEAETPGGQTAGWTVQPGDVPVVVGPVTVAFDGKNKKVGWLAMVDYVHNNTFLISKIKLTMMGIQDA</sequence>
<dbReference type="Proteomes" id="UP000700706">
    <property type="component" value="Unassembled WGS sequence"/>
</dbReference>
<name>A0A952KKF7_9PROT</name>
<reference evidence="1" key="1">
    <citation type="submission" date="2020-06" db="EMBL/GenBank/DDBJ databases">
        <title>Stable isotope informed genome-resolved metagenomics uncovers potential trophic interactions in rhizosphere soil.</title>
        <authorList>
            <person name="Starr E.P."/>
            <person name="Shi S."/>
            <person name="Blazewicz S.J."/>
            <person name="Koch B.J."/>
            <person name="Probst A.J."/>
            <person name="Hungate B.A."/>
            <person name="Pett-Ridge J."/>
            <person name="Firestone M.K."/>
            <person name="Banfield J.F."/>
        </authorList>
    </citation>
    <scope>NUCLEOTIDE SEQUENCE</scope>
    <source>
        <strain evidence="1">YM_69_17</strain>
    </source>
</reference>
<protein>
    <submittedName>
        <fullName evidence="1">Uncharacterized protein</fullName>
    </submittedName>
</protein>
<organism evidence="1 2">
    <name type="scientific">Inquilinus limosus</name>
    <dbReference type="NCBI Taxonomy" id="171674"/>
    <lineage>
        <taxon>Bacteria</taxon>
        <taxon>Pseudomonadati</taxon>
        <taxon>Pseudomonadota</taxon>
        <taxon>Alphaproteobacteria</taxon>
        <taxon>Rhodospirillales</taxon>
        <taxon>Rhodospirillaceae</taxon>
        <taxon>Inquilinus</taxon>
    </lineage>
</organism>
<comment type="caution">
    <text evidence="1">The sequence shown here is derived from an EMBL/GenBank/DDBJ whole genome shotgun (WGS) entry which is preliminary data.</text>
</comment>
<evidence type="ECO:0000313" key="2">
    <source>
        <dbReference type="Proteomes" id="UP000700706"/>
    </source>
</evidence>
<dbReference type="EMBL" id="JAEKLZ010000179">
    <property type="protein sequence ID" value="MBW8725634.1"/>
    <property type="molecule type" value="Genomic_DNA"/>
</dbReference>
<gene>
    <name evidence="1" type="ORF">JF625_10845</name>
</gene>